<protein>
    <submittedName>
        <fullName evidence="3">Uncharacterized protein</fullName>
    </submittedName>
</protein>
<organism evidence="3">
    <name type="scientific">Amphimedon queenslandica</name>
    <name type="common">Sponge</name>
    <dbReference type="NCBI Taxonomy" id="400682"/>
    <lineage>
        <taxon>Eukaryota</taxon>
        <taxon>Metazoa</taxon>
        <taxon>Porifera</taxon>
        <taxon>Demospongiae</taxon>
        <taxon>Heteroscleromorpha</taxon>
        <taxon>Haplosclerida</taxon>
        <taxon>Niphatidae</taxon>
        <taxon>Amphimedon</taxon>
    </lineage>
</organism>
<evidence type="ECO:0000256" key="2">
    <source>
        <dbReference type="SAM" id="MobiDB-lite"/>
    </source>
</evidence>
<sequence length="138" mass="15554">KARAESVKETKLSSTKGELSTGPTDVYKDIDDLKGEEKEEEQTTETKQTTSLEEIEKLKANITMLKSQLEEKNDNSTKENEQLKAKAVDDNMVIAKLTKEKLQLKEELQSLKDTTTAEKIVKQISSIGIQFDYIVPSM</sequence>
<name>A0A1X7SH85_AMPQE</name>
<feature type="coiled-coil region" evidence="1">
    <location>
        <begin position="52"/>
        <end position="114"/>
    </location>
</feature>
<evidence type="ECO:0000313" key="3">
    <source>
        <dbReference type="EnsemblMetazoa" id="Aqu2.1.01413_001"/>
    </source>
</evidence>
<proteinExistence type="predicted"/>
<keyword evidence="1" id="KW-0175">Coiled coil</keyword>
<reference evidence="3" key="1">
    <citation type="submission" date="2017-05" db="UniProtKB">
        <authorList>
            <consortium name="EnsemblMetazoa"/>
        </authorList>
    </citation>
    <scope>IDENTIFICATION</scope>
</reference>
<feature type="compositionally biased region" description="Polar residues" evidence="2">
    <location>
        <begin position="12"/>
        <end position="23"/>
    </location>
</feature>
<dbReference type="AlphaFoldDB" id="A0A1X7SH85"/>
<feature type="compositionally biased region" description="Basic and acidic residues" evidence="2">
    <location>
        <begin position="1"/>
        <end position="11"/>
    </location>
</feature>
<feature type="region of interest" description="Disordered" evidence="2">
    <location>
        <begin position="1"/>
        <end position="29"/>
    </location>
</feature>
<accession>A0A1X7SH85</accession>
<dbReference type="EnsemblMetazoa" id="Aqu2.1.01413_001">
    <property type="protein sequence ID" value="Aqu2.1.01413_001"/>
    <property type="gene ID" value="Aqu2.1.01413"/>
</dbReference>
<dbReference type="InParanoid" id="A0A1X7SH85"/>
<evidence type="ECO:0000256" key="1">
    <source>
        <dbReference type="SAM" id="Coils"/>
    </source>
</evidence>